<sequence length="184" mass="20742">MVIAPHENLQPQRSQQCVASLLGGNRISNEGKIGIMEGKMGVDYQNSYSLDEMQQLKVVFFMSVFCESTIFHESSRVGPFLWCNRSGYSMALPTDIFKNLSKVYGTVIRPLTEKVWPGGASAANFMYTRPLTVIRTPAMSNITNHIRRKKVKIGNERNDGMKLLLSIYRGIQLGLNINCKYQVT</sequence>
<evidence type="ECO:0000313" key="2">
    <source>
        <dbReference type="Proteomes" id="UP000299102"/>
    </source>
</evidence>
<keyword evidence="2" id="KW-1185">Reference proteome</keyword>
<gene>
    <name evidence="1" type="ORF">EVAR_65198_1</name>
</gene>
<proteinExistence type="predicted"/>
<dbReference type="AlphaFoldDB" id="A0A4C1ZLT6"/>
<dbReference type="EMBL" id="BGZK01001869">
    <property type="protein sequence ID" value="GBP87577.1"/>
    <property type="molecule type" value="Genomic_DNA"/>
</dbReference>
<accession>A0A4C1ZLT6</accession>
<protein>
    <submittedName>
        <fullName evidence="1">Uncharacterized protein</fullName>
    </submittedName>
</protein>
<organism evidence="1 2">
    <name type="scientific">Eumeta variegata</name>
    <name type="common">Bagworm moth</name>
    <name type="synonym">Eumeta japonica</name>
    <dbReference type="NCBI Taxonomy" id="151549"/>
    <lineage>
        <taxon>Eukaryota</taxon>
        <taxon>Metazoa</taxon>
        <taxon>Ecdysozoa</taxon>
        <taxon>Arthropoda</taxon>
        <taxon>Hexapoda</taxon>
        <taxon>Insecta</taxon>
        <taxon>Pterygota</taxon>
        <taxon>Neoptera</taxon>
        <taxon>Endopterygota</taxon>
        <taxon>Lepidoptera</taxon>
        <taxon>Glossata</taxon>
        <taxon>Ditrysia</taxon>
        <taxon>Tineoidea</taxon>
        <taxon>Psychidae</taxon>
        <taxon>Oiketicinae</taxon>
        <taxon>Eumeta</taxon>
    </lineage>
</organism>
<comment type="caution">
    <text evidence="1">The sequence shown here is derived from an EMBL/GenBank/DDBJ whole genome shotgun (WGS) entry which is preliminary data.</text>
</comment>
<dbReference type="Proteomes" id="UP000299102">
    <property type="component" value="Unassembled WGS sequence"/>
</dbReference>
<reference evidence="1 2" key="1">
    <citation type="journal article" date="2019" name="Commun. Biol.">
        <title>The bagworm genome reveals a unique fibroin gene that provides high tensile strength.</title>
        <authorList>
            <person name="Kono N."/>
            <person name="Nakamura H."/>
            <person name="Ohtoshi R."/>
            <person name="Tomita M."/>
            <person name="Numata K."/>
            <person name="Arakawa K."/>
        </authorList>
    </citation>
    <scope>NUCLEOTIDE SEQUENCE [LARGE SCALE GENOMIC DNA]</scope>
</reference>
<evidence type="ECO:0000313" key="1">
    <source>
        <dbReference type="EMBL" id="GBP87577.1"/>
    </source>
</evidence>
<name>A0A4C1ZLT6_EUMVA</name>